<dbReference type="Proteomes" id="UP000015104">
    <property type="component" value="Unassembled WGS sequence"/>
</dbReference>
<sequence length="68" mass="7552">MVMPDGAIENGLQFKFMLKLDIFFPVNFGKCSTFLEIVFNVGAHSDNLIPSSGFSCKVSQKLIPVQVR</sequence>
<reference evidence="1" key="2">
    <citation type="submission" date="2015-06" db="UniProtKB">
        <authorList>
            <consortium name="EnsemblMetazoa"/>
        </authorList>
    </citation>
    <scope>IDENTIFICATION</scope>
</reference>
<reference evidence="2" key="1">
    <citation type="submission" date="2011-08" db="EMBL/GenBank/DDBJ databases">
        <authorList>
            <person name="Rombauts S."/>
        </authorList>
    </citation>
    <scope>NUCLEOTIDE SEQUENCE</scope>
    <source>
        <strain evidence="2">London</strain>
    </source>
</reference>
<keyword evidence="2" id="KW-1185">Reference proteome</keyword>
<dbReference type="AlphaFoldDB" id="T1K045"/>
<proteinExistence type="predicted"/>
<dbReference type="EMBL" id="CAEY01001132">
    <property type="status" value="NOT_ANNOTATED_CDS"/>
    <property type="molecule type" value="Genomic_DNA"/>
</dbReference>
<organism evidence="1 2">
    <name type="scientific">Tetranychus urticae</name>
    <name type="common">Two-spotted spider mite</name>
    <dbReference type="NCBI Taxonomy" id="32264"/>
    <lineage>
        <taxon>Eukaryota</taxon>
        <taxon>Metazoa</taxon>
        <taxon>Ecdysozoa</taxon>
        <taxon>Arthropoda</taxon>
        <taxon>Chelicerata</taxon>
        <taxon>Arachnida</taxon>
        <taxon>Acari</taxon>
        <taxon>Acariformes</taxon>
        <taxon>Trombidiformes</taxon>
        <taxon>Prostigmata</taxon>
        <taxon>Eleutherengona</taxon>
        <taxon>Raphignathae</taxon>
        <taxon>Tetranychoidea</taxon>
        <taxon>Tetranychidae</taxon>
        <taxon>Tetranychus</taxon>
    </lineage>
</organism>
<protein>
    <submittedName>
        <fullName evidence="1">Uncharacterized protein</fullName>
    </submittedName>
</protein>
<dbReference type="HOGENOM" id="CLU_2797216_0_0_1"/>
<evidence type="ECO:0000313" key="2">
    <source>
        <dbReference type="Proteomes" id="UP000015104"/>
    </source>
</evidence>
<evidence type="ECO:0000313" key="1">
    <source>
        <dbReference type="EnsemblMetazoa" id="tetur03g06400.1"/>
    </source>
</evidence>
<name>T1K045_TETUR</name>
<accession>T1K045</accession>
<dbReference type="EnsemblMetazoa" id="tetur03g06400.1">
    <property type="protein sequence ID" value="tetur03g06400.1"/>
    <property type="gene ID" value="tetur03g06400"/>
</dbReference>